<name>A0ABX6EY15_KLUMA</name>
<reference evidence="3 4" key="1">
    <citation type="submission" date="2016-03" db="EMBL/GenBank/DDBJ databases">
        <title>How can Kluyveromyces marxianus grow so fast - potential evolutionary course in Saccharomyces Complex revealed by comparative genomics.</title>
        <authorList>
            <person name="Mo W."/>
            <person name="Lu W."/>
            <person name="Yang X."/>
            <person name="Qi J."/>
            <person name="Lv H."/>
        </authorList>
    </citation>
    <scope>NUCLEOTIDE SEQUENCE [LARGE SCALE GENOMIC DNA]</scope>
    <source>
        <strain evidence="3 4">FIM1</strain>
    </source>
</reference>
<feature type="compositionally biased region" description="Polar residues" evidence="1">
    <location>
        <begin position="222"/>
        <end position="238"/>
    </location>
</feature>
<dbReference type="InterPro" id="IPR012340">
    <property type="entry name" value="NA-bd_OB-fold"/>
</dbReference>
<dbReference type="Proteomes" id="UP000422736">
    <property type="component" value="Chromosome 4"/>
</dbReference>
<evidence type="ECO:0000313" key="4">
    <source>
        <dbReference type="Proteomes" id="UP000422736"/>
    </source>
</evidence>
<dbReference type="GO" id="GO:0051301">
    <property type="term" value="P:cell division"/>
    <property type="evidence" value="ECO:0007669"/>
    <property type="project" value="UniProtKB-KW"/>
</dbReference>
<dbReference type="Pfam" id="PF16853">
    <property type="entry name" value="CDC13_N"/>
    <property type="match status" value="1"/>
</dbReference>
<protein>
    <submittedName>
        <fullName evidence="3">Cell division control protein 13</fullName>
    </submittedName>
</protein>
<sequence>MVTHQYEYISGPEHLNHFYQHGSVVSKHIHFVSILDRISYKKDDKCTFYFDNFTKGKRGLNTYIGKINNSNSDCDSLLRMFLPLFLDKLGLSHNDIDFSADFTLDDLSEKRVPIINVKGLFVTAYDKATLKIHELNVIDMKSFVKCFLKKDSLQDNFKLFRPTIDKLLRNLQKREKVESNFKFCEMEIYTDCLRSYFTELISKENNPYPVLNPLFIPQNSNNDTLNEFDSQANSQSVTDTEHFSEKGISSSNKRDASDDIVGSGSSGRANDQDDSGIESIEDKIYKDGSEEQKRNLTVPSANDIRKPKRIKVTEIGVLKRGHQIPHPHPDISSYQLPFGANSFSEARNDQDIVDNYSFSSATIKPNGISEAKSKRFYRISDCRIVGFTPNQFLDDRLDSLEDNKFQIFIYAKELPPPLPVFIPEYNCYEVTVSNISEFFHNIGIKSYPSSIQNCLSDLKKKINQSFYNITIFKATYSLGPSETVGWVLHSITCKSPTISPPIQPSEQQNQFPLVHVSDIIASTNSQYYTIFGLAVTVKYDGGKTVVLSFTDFTSNPKVNYGYDSFLGSFHERIPENQHVHALIYLNRVESLNQKLQNVTKMGLIDCADKGNSNITHRSIIFKFSVKCQLFQGKLNTVILDAEPITPKTPLTTEEYKYLKPLRSKVFRRMPSEVLKLYNLTMARFLPISKYNSNNAEPELHEEQVFVNTNTNAAEKVDYTALIQGETNSDDMEELREKDAMLPIKILGSRNPSSVKISDIKNNRNIDSQDKKINATIMGVTQDRKNVTIYLTDRDYATGMVIEDPYKNLLKIQIWGKQNLEFFFGDSNYMQRIEELRQCIGSTIPFTVIPRILRINDYSYIKIWSPIYTTLESLLIFKSIDFQHDTLKYENSSGNED</sequence>
<dbReference type="SMART" id="SM00976">
    <property type="entry name" value="Telo_bind"/>
    <property type="match status" value="1"/>
</dbReference>
<keyword evidence="3" id="KW-0132">Cell division</keyword>
<feature type="compositionally biased region" description="Basic and acidic residues" evidence="1">
    <location>
        <begin position="280"/>
        <end position="294"/>
    </location>
</feature>
<dbReference type="InterPro" id="IPR031749">
    <property type="entry name" value="Cdc13_N"/>
</dbReference>
<evidence type="ECO:0000256" key="1">
    <source>
        <dbReference type="SAM" id="MobiDB-lite"/>
    </source>
</evidence>
<dbReference type="InterPro" id="IPR041028">
    <property type="entry name" value="Cdc13_OB4_dimer"/>
</dbReference>
<dbReference type="Pfam" id="PF02765">
    <property type="entry name" value="POT1"/>
    <property type="match status" value="1"/>
</dbReference>
<gene>
    <name evidence="3" type="primary">CDC13</name>
    <name evidence="3" type="ORF">FIM1_2672</name>
</gene>
<dbReference type="Gene3D" id="2.40.50.140">
    <property type="entry name" value="Nucleic acid-binding proteins"/>
    <property type="match status" value="1"/>
</dbReference>
<dbReference type="InterPro" id="IPR011564">
    <property type="entry name" value="Telomer_end-bd_POT1/Cdc13"/>
</dbReference>
<feature type="region of interest" description="Disordered" evidence="1">
    <location>
        <begin position="222"/>
        <end position="305"/>
    </location>
</feature>
<keyword evidence="3" id="KW-0131">Cell cycle</keyword>
<dbReference type="Gene3D" id="2.40.50.800">
    <property type="match status" value="1"/>
</dbReference>
<organism evidence="3 4">
    <name type="scientific">Kluyveromyces marxianus</name>
    <name type="common">Yeast</name>
    <name type="synonym">Candida kefyr</name>
    <dbReference type="NCBI Taxonomy" id="4911"/>
    <lineage>
        <taxon>Eukaryota</taxon>
        <taxon>Fungi</taxon>
        <taxon>Dikarya</taxon>
        <taxon>Ascomycota</taxon>
        <taxon>Saccharomycotina</taxon>
        <taxon>Saccharomycetes</taxon>
        <taxon>Saccharomycetales</taxon>
        <taxon>Saccharomycetaceae</taxon>
        <taxon>Kluyveromyces</taxon>
    </lineage>
</organism>
<evidence type="ECO:0000313" key="3">
    <source>
        <dbReference type="EMBL" id="QGN15973.1"/>
    </source>
</evidence>
<dbReference type="EMBL" id="CP015057">
    <property type="protein sequence ID" value="QGN15973.1"/>
    <property type="molecule type" value="Genomic_DNA"/>
</dbReference>
<keyword evidence="4" id="KW-1185">Reference proteome</keyword>
<dbReference type="Pfam" id="PF18233">
    <property type="entry name" value="Cdc13_OB4_dimer"/>
    <property type="match status" value="1"/>
</dbReference>
<dbReference type="SUPFAM" id="SSF50249">
    <property type="entry name" value="Nucleic acid-binding proteins"/>
    <property type="match status" value="1"/>
</dbReference>
<dbReference type="Gene3D" id="2.40.50.810">
    <property type="match status" value="1"/>
</dbReference>
<proteinExistence type="predicted"/>
<evidence type="ECO:0000259" key="2">
    <source>
        <dbReference type="SMART" id="SM00976"/>
    </source>
</evidence>
<feature type="domain" description="Telomeric single stranded DNA binding POT1/Cdc13" evidence="2">
    <location>
        <begin position="513"/>
        <end position="666"/>
    </location>
</feature>
<accession>A0ABX6EY15</accession>